<feature type="signal peptide" evidence="2">
    <location>
        <begin position="1"/>
        <end position="23"/>
    </location>
</feature>
<protein>
    <recommendedName>
        <fullName evidence="5">Defensin</fullName>
    </recommendedName>
</protein>
<evidence type="ECO:0000313" key="3">
    <source>
        <dbReference type="EMBL" id="KAJ8979248.1"/>
    </source>
</evidence>
<accession>A0ABQ9JLZ5</accession>
<evidence type="ECO:0000256" key="2">
    <source>
        <dbReference type="SAM" id="SignalP"/>
    </source>
</evidence>
<feature type="region of interest" description="Disordered" evidence="1">
    <location>
        <begin position="22"/>
        <end position="47"/>
    </location>
</feature>
<sequence length="87" mass="9638">MKLSLVFLCVFLTAVCLFGGSEASEEGSVRVSRANSRPYLPRPRPRPVVPNYRPRRASCSTSLCRAICKSRHPSYSGRCINGRCDCS</sequence>
<dbReference type="Proteomes" id="UP001162164">
    <property type="component" value="Unassembled WGS sequence"/>
</dbReference>
<reference evidence="3" key="1">
    <citation type="journal article" date="2023" name="Insect Mol. Biol.">
        <title>Genome sequencing provides insights into the evolution of gene families encoding plant cell wall-degrading enzymes in longhorned beetles.</title>
        <authorList>
            <person name="Shin N.R."/>
            <person name="Okamura Y."/>
            <person name="Kirsch R."/>
            <person name="Pauchet Y."/>
        </authorList>
    </citation>
    <scope>NUCLEOTIDE SEQUENCE</scope>
    <source>
        <strain evidence="3">MMC_N1</strain>
    </source>
</reference>
<organism evidence="3 4">
    <name type="scientific">Molorchus minor</name>
    <dbReference type="NCBI Taxonomy" id="1323400"/>
    <lineage>
        <taxon>Eukaryota</taxon>
        <taxon>Metazoa</taxon>
        <taxon>Ecdysozoa</taxon>
        <taxon>Arthropoda</taxon>
        <taxon>Hexapoda</taxon>
        <taxon>Insecta</taxon>
        <taxon>Pterygota</taxon>
        <taxon>Neoptera</taxon>
        <taxon>Endopterygota</taxon>
        <taxon>Coleoptera</taxon>
        <taxon>Polyphaga</taxon>
        <taxon>Cucujiformia</taxon>
        <taxon>Chrysomeloidea</taxon>
        <taxon>Cerambycidae</taxon>
        <taxon>Lamiinae</taxon>
        <taxon>Monochamini</taxon>
        <taxon>Molorchus</taxon>
    </lineage>
</organism>
<evidence type="ECO:0000256" key="1">
    <source>
        <dbReference type="SAM" id="MobiDB-lite"/>
    </source>
</evidence>
<feature type="chain" id="PRO_5046107013" description="Defensin" evidence="2">
    <location>
        <begin position="24"/>
        <end position="87"/>
    </location>
</feature>
<keyword evidence="2" id="KW-0732">Signal</keyword>
<evidence type="ECO:0000313" key="4">
    <source>
        <dbReference type="Proteomes" id="UP001162164"/>
    </source>
</evidence>
<comment type="caution">
    <text evidence="3">The sequence shown here is derived from an EMBL/GenBank/DDBJ whole genome shotgun (WGS) entry which is preliminary data.</text>
</comment>
<gene>
    <name evidence="3" type="ORF">NQ317_014612</name>
</gene>
<proteinExistence type="predicted"/>
<name>A0ABQ9JLZ5_9CUCU</name>
<dbReference type="EMBL" id="JAPWTJ010000358">
    <property type="protein sequence ID" value="KAJ8979248.1"/>
    <property type="molecule type" value="Genomic_DNA"/>
</dbReference>
<keyword evidence="4" id="KW-1185">Reference proteome</keyword>
<evidence type="ECO:0008006" key="5">
    <source>
        <dbReference type="Google" id="ProtNLM"/>
    </source>
</evidence>